<keyword evidence="3" id="KW-1185">Reference proteome</keyword>
<dbReference type="EMBL" id="CP016282">
    <property type="protein sequence ID" value="ANP73516.1"/>
    <property type="molecule type" value="Genomic_DNA"/>
</dbReference>
<accession>A0A1B1BLW0</accession>
<name>A0A1B1BLW0_9MICO</name>
<keyword evidence="1" id="KW-0812">Transmembrane</keyword>
<evidence type="ECO:0000313" key="2">
    <source>
        <dbReference type="EMBL" id="ANP73516.1"/>
    </source>
</evidence>
<keyword evidence="1" id="KW-0472">Membrane</keyword>
<dbReference type="Proteomes" id="UP000092582">
    <property type="component" value="Chromosome 1"/>
</dbReference>
<gene>
    <name evidence="2" type="ORF">PA27867_2572</name>
</gene>
<proteinExistence type="predicted"/>
<feature type="transmembrane region" description="Helical" evidence="1">
    <location>
        <begin position="38"/>
        <end position="58"/>
    </location>
</feature>
<feature type="transmembrane region" description="Helical" evidence="1">
    <location>
        <begin position="12"/>
        <end position="32"/>
    </location>
</feature>
<evidence type="ECO:0000256" key="1">
    <source>
        <dbReference type="SAM" id="Phobius"/>
    </source>
</evidence>
<dbReference type="KEGG" id="cart:PA27867_2572"/>
<keyword evidence="1" id="KW-1133">Transmembrane helix</keyword>
<dbReference type="AlphaFoldDB" id="A0A1B1BLW0"/>
<reference evidence="2 3" key="1">
    <citation type="submission" date="2016-06" db="EMBL/GenBank/DDBJ databases">
        <title>Genome sequencing of Cryobacterium arcticum PAMC 27867.</title>
        <authorList>
            <person name="Lee J."/>
            <person name="Kim O.-S."/>
        </authorList>
    </citation>
    <scope>NUCLEOTIDE SEQUENCE [LARGE SCALE GENOMIC DNA]</scope>
    <source>
        <strain evidence="2 3">PAMC 27867</strain>
    </source>
</reference>
<dbReference type="RefSeq" id="WP_066596976.1">
    <property type="nucleotide sequence ID" value="NZ_CP016282.1"/>
</dbReference>
<sequence length="69" mass="7340">MNGTVPRPLRLVLWILGGVLAVMAVFTLLSAWQSQSDGWWISVCFFISAGVCLTIAAVSGRQSASKPSS</sequence>
<protein>
    <submittedName>
        <fullName evidence="2">Uncharacterized protein</fullName>
    </submittedName>
</protein>
<organism evidence="2 3">
    <name type="scientific">Cryobacterium arcticum</name>
    <dbReference type="NCBI Taxonomy" id="670052"/>
    <lineage>
        <taxon>Bacteria</taxon>
        <taxon>Bacillati</taxon>
        <taxon>Actinomycetota</taxon>
        <taxon>Actinomycetes</taxon>
        <taxon>Micrococcales</taxon>
        <taxon>Microbacteriaceae</taxon>
        <taxon>Cryobacterium</taxon>
    </lineage>
</organism>
<evidence type="ECO:0000313" key="3">
    <source>
        <dbReference type="Proteomes" id="UP000092582"/>
    </source>
</evidence>
<dbReference type="OrthoDB" id="9973573at2"/>